<feature type="region of interest" description="Disordered" evidence="2">
    <location>
        <begin position="1184"/>
        <end position="1256"/>
    </location>
</feature>
<evidence type="ECO:0000256" key="2">
    <source>
        <dbReference type="SAM" id="MobiDB-lite"/>
    </source>
</evidence>
<dbReference type="Pfam" id="PF18759">
    <property type="entry name" value="Plavaka"/>
    <property type="match status" value="1"/>
</dbReference>
<feature type="compositionally biased region" description="Acidic residues" evidence="2">
    <location>
        <begin position="1212"/>
        <end position="1229"/>
    </location>
</feature>
<reference evidence="3" key="1">
    <citation type="submission" date="2022-06" db="EMBL/GenBank/DDBJ databases">
        <title>Genome Sequence of Candolleomyces eurysporus.</title>
        <authorList>
            <person name="Buettner E."/>
        </authorList>
    </citation>
    <scope>NUCLEOTIDE SEQUENCE</scope>
    <source>
        <strain evidence="3">VTCC 930004</strain>
    </source>
</reference>
<keyword evidence="1" id="KW-0175">Coiled coil</keyword>
<proteinExistence type="predicted"/>
<evidence type="ECO:0000256" key="1">
    <source>
        <dbReference type="SAM" id="Coils"/>
    </source>
</evidence>
<dbReference type="AlphaFoldDB" id="A0A9W8JEL3"/>
<feature type="coiled-coil region" evidence="1">
    <location>
        <begin position="862"/>
        <end position="907"/>
    </location>
</feature>
<dbReference type="OrthoDB" id="2687259at2759"/>
<feature type="non-terminal residue" evidence="3">
    <location>
        <position position="1256"/>
    </location>
</feature>
<accession>A0A9W8JEL3</accession>
<dbReference type="EMBL" id="JANBPK010000748">
    <property type="protein sequence ID" value="KAJ2933285.1"/>
    <property type="molecule type" value="Genomic_DNA"/>
</dbReference>
<feature type="compositionally biased region" description="Acidic residues" evidence="2">
    <location>
        <begin position="1236"/>
        <end position="1248"/>
    </location>
</feature>
<feature type="region of interest" description="Disordered" evidence="2">
    <location>
        <begin position="692"/>
        <end position="800"/>
    </location>
</feature>
<dbReference type="Proteomes" id="UP001140091">
    <property type="component" value="Unassembled WGS sequence"/>
</dbReference>
<organism evidence="3 4">
    <name type="scientific">Candolleomyces eurysporus</name>
    <dbReference type="NCBI Taxonomy" id="2828524"/>
    <lineage>
        <taxon>Eukaryota</taxon>
        <taxon>Fungi</taxon>
        <taxon>Dikarya</taxon>
        <taxon>Basidiomycota</taxon>
        <taxon>Agaricomycotina</taxon>
        <taxon>Agaricomycetes</taxon>
        <taxon>Agaricomycetidae</taxon>
        <taxon>Agaricales</taxon>
        <taxon>Agaricineae</taxon>
        <taxon>Psathyrellaceae</taxon>
        <taxon>Candolleomyces</taxon>
    </lineage>
</organism>
<feature type="compositionally biased region" description="Polar residues" evidence="2">
    <location>
        <begin position="741"/>
        <end position="754"/>
    </location>
</feature>
<protein>
    <submittedName>
        <fullName evidence="3">Uncharacterized protein</fullName>
    </submittedName>
</protein>
<feature type="compositionally biased region" description="Basic and acidic residues" evidence="2">
    <location>
        <begin position="692"/>
        <end position="707"/>
    </location>
</feature>
<keyword evidence="4" id="KW-1185">Reference proteome</keyword>
<sequence length="1256" mass="142932">MPRRDQKILYRQKLSLLRPHWNHRPPPAQNCKRIHLLSPTYRFPFAEEGEPKVHIEFEISTQKRTLAARNAFRTSIPKPKLQEGPPNTFGLFRRYYSASFPTHDPEATITLEDLYDSVSHTDPEPPEFSSPSLGPFPNMNSFELGEWFITSGSQLSLSGLQNLVKLLQKPGFVEDVAGTKWPKVLGALGEEADSSSQDAADDEWVDDDGWKTTPVSITVPIGKRVETCTVGSLYHRNIVSIIREKITNSPDMQYFHYDPFEVLWQPDPTVPPMRVHSELYNSDAFLKAHRELQDSPPRPDCNRPRVVASLMFWSDETHLTNFSNAKLWPCYMFFGNESKYRRAKPSMNLCHHVAYFEKPSDEFKEFVTSKFGGRLPPKSFLAHCKMEMFHAQWEVLLDDELLDAIKNGIVLMCQDGIERRFYIRIFTYSADYPEKVLIATIRGLGDCPCPRCLVSKDNLDQLGTEADFQTREGQARRDDNARRELVQSALSKIFHEGISLSGKAVDDLLKPQSLQPVMSAFTKRLKSANFDIFSALTVDLLHEFELGVWKALFIHLIRILEASQKHEILVHKLDKRYRLVPTFGKTIRRFSQNASEMKRKAARDFEDLLQCAIPVFDGLLPNQKHGQAVLSILSVCARWHALAKLRMHTDVTLQLLEHTTIELGTEFRTFVSTVCNEIQTKELAIEVAARERRERNRLEKEAKAAMKEKKRREKELSGAQSQDAMPPSSTQTEDSAPPPAQSQDALPPSSTQIEDSAPLSAQAKDATPQSGASDHAQDGSGTSTLADGTRTIKATPLKRSSKSKAKVFRAKFVTLNIQTPKFHFLGDYVPMIRTFGTSDSFSTEAGEFIHRYPKRWYQRTSKRNIRKEITRQERKVARIRAMRQKINEAKKKRARDIEEQKVAAKNADIHHYIGISQNCPVSLINLSRTYPDDTPGLDPLGKSFMKGLREHLLPRLELALFDRARATRDEESGPLKQQKSLDSSHIVFKDYRIFSHKILRVKYTTYDVRRDEDVIHVDSDVCNIMIHNPAHHDNSDAHPYLYGRVLGIFHAHVSYGGEFAVGAWDLHPFRLEFLWIRWYNFQNPEPGFTSPLDRLSFPPVTSPNSTSFINPDTVLRAAHLIPRFHLGRVHEGGNGLSEMAGDGLDWREYYVNRFADRDMFMRYQTGMAVGHLPQRISKPSVSCAINRPEAPSTDVPLNVSSDSTASDRAEGEENGAEDGGGDDDDDDDDQGRMTEGEMDNEEEIEPNELDIVMYGY</sequence>
<feature type="compositionally biased region" description="Polar residues" evidence="2">
    <location>
        <begin position="718"/>
        <end position="734"/>
    </location>
</feature>
<dbReference type="InterPro" id="IPR041078">
    <property type="entry name" value="Plavaka"/>
</dbReference>
<comment type="caution">
    <text evidence="3">The sequence shown here is derived from an EMBL/GenBank/DDBJ whole genome shotgun (WGS) entry which is preliminary data.</text>
</comment>
<evidence type="ECO:0000313" key="3">
    <source>
        <dbReference type="EMBL" id="KAJ2933285.1"/>
    </source>
</evidence>
<gene>
    <name evidence="3" type="ORF">H1R20_g3796</name>
</gene>
<name>A0A9W8JEL3_9AGAR</name>
<evidence type="ECO:0000313" key="4">
    <source>
        <dbReference type="Proteomes" id="UP001140091"/>
    </source>
</evidence>